<evidence type="ECO:0000313" key="2">
    <source>
        <dbReference type="Proteomes" id="UP000092461"/>
    </source>
</evidence>
<dbReference type="Proteomes" id="UP000092461">
    <property type="component" value="Unassembled WGS sequence"/>
</dbReference>
<protein>
    <submittedName>
        <fullName evidence="1">Uncharacterized protein</fullName>
    </submittedName>
</protein>
<keyword evidence="2" id="KW-1185">Reference proteome</keyword>
<dbReference type="EnsemblMetazoa" id="LLOJ009591-RA">
    <property type="protein sequence ID" value="LLOJ009591-PA"/>
    <property type="gene ID" value="LLOJ009591"/>
</dbReference>
<proteinExistence type="predicted"/>
<dbReference type="AlphaFoldDB" id="A0A1B0CX55"/>
<organism evidence="1 2">
    <name type="scientific">Lutzomyia longipalpis</name>
    <name type="common">Sand fly</name>
    <dbReference type="NCBI Taxonomy" id="7200"/>
    <lineage>
        <taxon>Eukaryota</taxon>
        <taxon>Metazoa</taxon>
        <taxon>Ecdysozoa</taxon>
        <taxon>Arthropoda</taxon>
        <taxon>Hexapoda</taxon>
        <taxon>Insecta</taxon>
        <taxon>Pterygota</taxon>
        <taxon>Neoptera</taxon>
        <taxon>Endopterygota</taxon>
        <taxon>Diptera</taxon>
        <taxon>Nematocera</taxon>
        <taxon>Psychodoidea</taxon>
        <taxon>Psychodidae</taxon>
        <taxon>Lutzomyia</taxon>
        <taxon>Lutzomyia</taxon>
    </lineage>
</organism>
<evidence type="ECO:0000313" key="1">
    <source>
        <dbReference type="EnsemblMetazoa" id="LLOJ009591-PA"/>
    </source>
</evidence>
<name>A0A1B0CX55_LUTLO</name>
<dbReference type="VEuPathDB" id="VectorBase:LLONM1_009358"/>
<accession>A0A1B0CX55</accession>
<sequence>MDKWKRFVPDSKIMYPFPYRLDPNPVKTITELMKSIGFVNVKVEIRESKFLFRNKEEFIGFIKALPNPLKMMTPEEQEEYIQDAVEAALSGGNVIHDSGFSRRVTGTQLMAYGEK</sequence>
<dbReference type="VEuPathDB" id="VectorBase:LLOJ009591"/>
<dbReference type="EMBL" id="AJWK01033256">
    <property type="status" value="NOT_ANNOTATED_CDS"/>
    <property type="molecule type" value="Genomic_DNA"/>
</dbReference>
<reference evidence="1" key="1">
    <citation type="submission" date="2020-05" db="UniProtKB">
        <authorList>
            <consortium name="EnsemblMetazoa"/>
        </authorList>
    </citation>
    <scope>IDENTIFICATION</scope>
    <source>
        <strain evidence="1">Jacobina</strain>
    </source>
</reference>